<evidence type="ECO:0000256" key="12">
    <source>
        <dbReference type="ARBA" id="ARBA00022932"/>
    </source>
</evidence>
<evidence type="ECO:0000256" key="18">
    <source>
        <dbReference type="ARBA" id="ARBA00049244"/>
    </source>
</evidence>
<feature type="region of interest" description="Disordered" evidence="21">
    <location>
        <begin position="349"/>
        <end position="378"/>
    </location>
</feature>
<dbReference type="PANTHER" id="PTHR45812:SF1">
    <property type="entry name" value="DNA POLYMERASE ZETA CATALYTIC SUBUNIT"/>
    <property type="match status" value="1"/>
</dbReference>
<gene>
    <name evidence="27" type="ORF">BXZ70DRAFT_798056</name>
</gene>
<evidence type="ECO:0000256" key="13">
    <source>
        <dbReference type="ARBA" id="ARBA00023004"/>
    </source>
</evidence>
<dbReference type="PRINTS" id="PR00106">
    <property type="entry name" value="DNAPOLB"/>
</dbReference>
<dbReference type="GO" id="GO:0000166">
    <property type="term" value="F:nucleotide binding"/>
    <property type="evidence" value="ECO:0007669"/>
    <property type="project" value="InterPro"/>
</dbReference>
<feature type="compositionally biased region" description="Basic and acidic residues" evidence="21">
    <location>
        <begin position="464"/>
        <end position="480"/>
    </location>
</feature>
<dbReference type="GO" id="GO:0003887">
    <property type="term" value="F:DNA-directed DNA polymerase activity"/>
    <property type="evidence" value="ECO:0007669"/>
    <property type="project" value="UniProtKB-KW"/>
</dbReference>
<dbReference type="InterPro" id="IPR036397">
    <property type="entry name" value="RNaseH_sf"/>
</dbReference>
<evidence type="ECO:0000256" key="5">
    <source>
        <dbReference type="ARBA" id="ARBA00022679"/>
    </source>
</evidence>
<dbReference type="InterPro" id="IPR006133">
    <property type="entry name" value="DNA-dir_DNA_pol_B_exonuc"/>
</dbReference>
<evidence type="ECO:0000259" key="23">
    <source>
        <dbReference type="Pfam" id="PF03104"/>
    </source>
</evidence>
<dbReference type="CDD" id="cd05534">
    <property type="entry name" value="POLBc_zeta"/>
    <property type="match status" value="1"/>
</dbReference>
<keyword evidence="10 20" id="KW-0863">Zinc-finger</keyword>
<feature type="domain" description="C4-type zinc-finger of DNA polymerase delta" evidence="24">
    <location>
        <begin position="1480"/>
        <end position="1549"/>
    </location>
</feature>
<evidence type="ECO:0000313" key="27">
    <source>
        <dbReference type="EMBL" id="KAH8102662.1"/>
    </source>
</evidence>
<feature type="region of interest" description="Disordered" evidence="21">
    <location>
        <begin position="1606"/>
        <end position="1628"/>
    </location>
</feature>
<keyword evidence="14 20" id="KW-0411">Iron-sulfur</keyword>
<evidence type="ECO:0000256" key="14">
    <source>
        <dbReference type="ARBA" id="ARBA00023014"/>
    </source>
</evidence>
<dbReference type="Pfam" id="PF14260">
    <property type="entry name" value="zf-C4pol"/>
    <property type="match status" value="1"/>
</dbReference>
<dbReference type="InterPro" id="IPR056447">
    <property type="entry name" value="REV3_N"/>
</dbReference>
<feature type="domain" description="DNA-directed DNA polymerase family B multifunctional" evidence="22">
    <location>
        <begin position="984"/>
        <end position="1430"/>
    </location>
</feature>
<dbReference type="Pfam" id="PF24055">
    <property type="entry name" value="POL3_N"/>
    <property type="match status" value="1"/>
</dbReference>
<keyword evidence="17 20" id="KW-0539">Nucleus</keyword>
<dbReference type="FunFam" id="1.10.287.690:FF:000002">
    <property type="entry name" value="DNA polymerase zeta"/>
    <property type="match status" value="1"/>
</dbReference>
<dbReference type="GO" id="GO:0051539">
    <property type="term" value="F:4 iron, 4 sulfur cluster binding"/>
    <property type="evidence" value="ECO:0007669"/>
    <property type="project" value="UniProtKB-KW"/>
</dbReference>
<dbReference type="CDD" id="cd05778">
    <property type="entry name" value="DNA_polB_zeta_exo"/>
    <property type="match status" value="1"/>
</dbReference>
<dbReference type="GO" id="GO:0005634">
    <property type="term" value="C:nucleus"/>
    <property type="evidence" value="ECO:0007669"/>
    <property type="project" value="UniProtKB-SubCell"/>
</dbReference>
<dbReference type="InterPro" id="IPR006134">
    <property type="entry name" value="DNA-dir_DNA_pol_B_multi_dom"/>
</dbReference>
<comment type="similarity">
    <text evidence="3 20">Belongs to the DNA polymerase type-B family.</text>
</comment>
<organism evidence="27 28">
    <name type="scientific">Cristinia sonorae</name>
    <dbReference type="NCBI Taxonomy" id="1940300"/>
    <lineage>
        <taxon>Eukaryota</taxon>
        <taxon>Fungi</taxon>
        <taxon>Dikarya</taxon>
        <taxon>Basidiomycota</taxon>
        <taxon>Agaricomycotina</taxon>
        <taxon>Agaricomycetes</taxon>
        <taxon>Agaricomycetidae</taxon>
        <taxon>Agaricales</taxon>
        <taxon>Pleurotineae</taxon>
        <taxon>Stephanosporaceae</taxon>
        <taxon>Cristinia</taxon>
    </lineage>
</organism>
<feature type="region of interest" description="Disordered" evidence="21">
    <location>
        <begin position="535"/>
        <end position="554"/>
    </location>
</feature>
<comment type="cofactor">
    <cofactor evidence="1 20">
        <name>[4Fe-4S] cluster</name>
        <dbReference type="ChEBI" id="CHEBI:49883"/>
    </cofactor>
</comment>
<keyword evidence="15 20" id="KW-0238">DNA-binding</keyword>
<dbReference type="EC" id="2.7.7.7" evidence="20"/>
<reference evidence="27" key="1">
    <citation type="journal article" date="2021" name="New Phytol.">
        <title>Evolutionary innovations through gain and loss of genes in the ectomycorrhizal Boletales.</title>
        <authorList>
            <person name="Wu G."/>
            <person name="Miyauchi S."/>
            <person name="Morin E."/>
            <person name="Kuo A."/>
            <person name="Drula E."/>
            <person name="Varga T."/>
            <person name="Kohler A."/>
            <person name="Feng B."/>
            <person name="Cao Y."/>
            <person name="Lipzen A."/>
            <person name="Daum C."/>
            <person name="Hundley H."/>
            <person name="Pangilinan J."/>
            <person name="Johnson J."/>
            <person name="Barry K."/>
            <person name="LaButti K."/>
            <person name="Ng V."/>
            <person name="Ahrendt S."/>
            <person name="Min B."/>
            <person name="Choi I.G."/>
            <person name="Park H."/>
            <person name="Plett J.M."/>
            <person name="Magnuson J."/>
            <person name="Spatafora J.W."/>
            <person name="Nagy L.G."/>
            <person name="Henrissat B."/>
            <person name="Grigoriev I.V."/>
            <person name="Yang Z.L."/>
            <person name="Xu J."/>
            <person name="Martin F.M."/>
        </authorList>
    </citation>
    <scope>NUCLEOTIDE SEQUENCE</scope>
    <source>
        <strain evidence="27">KKN 215</strain>
    </source>
</reference>
<dbReference type="GO" id="GO:0008270">
    <property type="term" value="F:zinc ion binding"/>
    <property type="evidence" value="ECO:0007669"/>
    <property type="project" value="UniProtKB-KW"/>
</dbReference>
<dbReference type="SMART" id="SM00486">
    <property type="entry name" value="POLBc"/>
    <property type="match status" value="1"/>
</dbReference>
<dbReference type="Gene3D" id="1.10.132.60">
    <property type="entry name" value="DNA polymerase family B, C-terminal domain"/>
    <property type="match status" value="1"/>
</dbReference>
<dbReference type="OrthoDB" id="2414538at2759"/>
<dbReference type="Gene3D" id="3.90.1600.10">
    <property type="entry name" value="Palm domain of DNA polymerase"/>
    <property type="match status" value="1"/>
</dbReference>
<keyword evidence="28" id="KW-1185">Reference proteome</keyword>
<comment type="subcellular location">
    <subcellularLocation>
        <location evidence="2 20">Nucleus</location>
    </subcellularLocation>
</comment>
<evidence type="ECO:0000256" key="1">
    <source>
        <dbReference type="ARBA" id="ARBA00001966"/>
    </source>
</evidence>
<feature type="compositionally biased region" description="Polar residues" evidence="21">
    <location>
        <begin position="1606"/>
        <end position="1621"/>
    </location>
</feature>
<keyword evidence="12 20" id="KW-0239">DNA-directed DNA polymerase</keyword>
<comment type="catalytic activity">
    <reaction evidence="18 20">
        <text>DNA(n) + a 2'-deoxyribonucleoside 5'-triphosphate = DNA(n+1) + diphosphate</text>
        <dbReference type="Rhea" id="RHEA:22508"/>
        <dbReference type="Rhea" id="RHEA-COMP:17339"/>
        <dbReference type="Rhea" id="RHEA-COMP:17340"/>
        <dbReference type="ChEBI" id="CHEBI:33019"/>
        <dbReference type="ChEBI" id="CHEBI:61560"/>
        <dbReference type="ChEBI" id="CHEBI:173112"/>
        <dbReference type="EC" id="2.7.7.7"/>
    </reaction>
</comment>
<accession>A0A8K0XRU5</accession>
<evidence type="ECO:0000259" key="25">
    <source>
        <dbReference type="Pfam" id="PF24055"/>
    </source>
</evidence>
<dbReference type="Pfam" id="PF03104">
    <property type="entry name" value="DNA_pol_B_exo1"/>
    <property type="match status" value="1"/>
</dbReference>
<evidence type="ECO:0000256" key="16">
    <source>
        <dbReference type="ARBA" id="ARBA00023204"/>
    </source>
</evidence>
<keyword evidence="5 20" id="KW-0808">Transferase</keyword>
<keyword evidence="16" id="KW-0234">DNA repair</keyword>
<evidence type="ECO:0000256" key="19">
    <source>
        <dbReference type="ARBA" id="ARBA00066055"/>
    </source>
</evidence>
<evidence type="ECO:0000259" key="24">
    <source>
        <dbReference type="Pfam" id="PF14260"/>
    </source>
</evidence>
<dbReference type="GO" id="GO:0006260">
    <property type="term" value="P:DNA replication"/>
    <property type="evidence" value="ECO:0007669"/>
    <property type="project" value="UniProtKB-KW"/>
</dbReference>
<keyword evidence="8 20" id="KW-0479">Metal-binding</keyword>
<comment type="subunit">
    <text evidence="19">Forms DNA polymerase zeta with REV7.</text>
</comment>
<dbReference type="GO" id="GO:0000724">
    <property type="term" value="P:double-strand break repair via homologous recombination"/>
    <property type="evidence" value="ECO:0007669"/>
    <property type="project" value="TreeGrafter"/>
</dbReference>
<evidence type="ECO:0000256" key="8">
    <source>
        <dbReference type="ARBA" id="ARBA00022723"/>
    </source>
</evidence>
<dbReference type="SUPFAM" id="SSF53098">
    <property type="entry name" value="Ribonuclease H-like"/>
    <property type="match status" value="1"/>
</dbReference>
<evidence type="ECO:0000256" key="11">
    <source>
        <dbReference type="ARBA" id="ARBA00022833"/>
    </source>
</evidence>
<dbReference type="FunFam" id="1.10.132.60:FF:000007">
    <property type="entry name" value="DNA polymerase"/>
    <property type="match status" value="1"/>
</dbReference>
<keyword evidence="4 20" id="KW-0004">4Fe-4S</keyword>
<evidence type="ECO:0000256" key="20">
    <source>
        <dbReference type="RuleBase" id="RU000442"/>
    </source>
</evidence>
<dbReference type="GO" id="GO:0042276">
    <property type="term" value="P:error-prone translesion synthesis"/>
    <property type="evidence" value="ECO:0007669"/>
    <property type="project" value="TreeGrafter"/>
</dbReference>
<feature type="domain" description="DNA polymerase zeta catalytic subunit N-terminal" evidence="26">
    <location>
        <begin position="8"/>
        <end position="53"/>
    </location>
</feature>
<feature type="domain" description="DNA-directed DNA polymerase family B exonuclease" evidence="23">
    <location>
        <begin position="737"/>
        <end position="912"/>
    </location>
</feature>
<evidence type="ECO:0000256" key="17">
    <source>
        <dbReference type="ARBA" id="ARBA00023242"/>
    </source>
</evidence>
<dbReference type="InterPro" id="IPR017964">
    <property type="entry name" value="DNA-dir_DNA_pol_B_CS"/>
</dbReference>
<evidence type="ECO:0000256" key="3">
    <source>
        <dbReference type="ARBA" id="ARBA00005755"/>
    </source>
</evidence>
<feature type="compositionally biased region" description="Basic and acidic residues" evidence="21">
    <location>
        <begin position="406"/>
        <end position="424"/>
    </location>
</feature>
<keyword evidence="11 20" id="KW-0862">Zinc</keyword>
<feature type="compositionally biased region" description="Acidic residues" evidence="21">
    <location>
        <begin position="425"/>
        <end position="435"/>
    </location>
</feature>
<dbReference type="InterPro" id="IPR006172">
    <property type="entry name" value="DNA-dir_DNA_pol_B"/>
</dbReference>
<dbReference type="InterPro" id="IPR030559">
    <property type="entry name" value="PolZ_Rev3"/>
</dbReference>
<dbReference type="PANTHER" id="PTHR45812">
    <property type="entry name" value="DNA POLYMERASE ZETA CATALYTIC SUBUNIT"/>
    <property type="match status" value="1"/>
</dbReference>
<evidence type="ECO:0000256" key="15">
    <source>
        <dbReference type="ARBA" id="ARBA00023125"/>
    </source>
</evidence>
<dbReference type="SUPFAM" id="SSF56672">
    <property type="entry name" value="DNA/RNA polymerases"/>
    <property type="match status" value="1"/>
</dbReference>
<keyword evidence="13 20" id="KW-0408">Iron</keyword>
<keyword evidence="6 20" id="KW-0548">Nucleotidyltransferase</keyword>
<proteinExistence type="inferred from homology"/>
<dbReference type="InterPro" id="IPR056435">
    <property type="entry name" value="DPOD/Z_N"/>
</dbReference>
<dbReference type="Pfam" id="PF00136">
    <property type="entry name" value="DNA_pol_B"/>
    <property type="match status" value="1"/>
</dbReference>
<evidence type="ECO:0000256" key="9">
    <source>
        <dbReference type="ARBA" id="ARBA00022763"/>
    </source>
</evidence>
<dbReference type="InterPro" id="IPR012337">
    <property type="entry name" value="RNaseH-like_sf"/>
</dbReference>
<dbReference type="GO" id="GO:0016035">
    <property type="term" value="C:zeta DNA polymerase complex"/>
    <property type="evidence" value="ECO:0007669"/>
    <property type="project" value="InterPro"/>
</dbReference>
<evidence type="ECO:0000259" key="22">
    <source>
        <dbReference type="Pfam" id="PF00136"/>
    </source>
</evidence>
<dbReference type="InterPro" id="IPR025687">
    <property type="entry name" value="Znf-C4pol"/>
</dbReference>
<evidence type="ECO:0000256" key="21">
    <source>
        <dbReference type="SAM" id="MobiDB-lite"/>
    </source>
</evidence>
<dbReference type="EMBL" id="JAEVFJ010000009">
    <property type="protein sequence ID" value="KAH8102662.1"/>
    <property type="molecule type" value="Genomic_DNA"/>
</dbReference>
<dbReference type="InterPro" id="IPR043502">
    <property type="entry name" value="DNA/RNA_pol_sf"/>
</dbReference>
<dbReference type="Gene3D" id="3.30.420.10">
    <property type="entry name" value="Ribonuclease H-like superfamily/Ribonuclease H"/>
    <property type="match status" value="1"/>
</dbReference>
<feature type="domain" description="DNA polymerase delta/zeta catalytic subunit N-terminal" evidence="25">
    <location>
        <begin position="54"/>
        <end position="134"/>
    </location>
</feature>
<keyword evidence="7 20" id="KW-0235">DNA replication</keyword>
<evidence type="ECO:0000256" key="10">
    <source>
        <dbReference type="ARBA" id="ARBA00022771"/>
    </source>
</evidence>
<comment type="caution">
    <text evidence="27">The sequence shown here is derived from an EMBL/GenBank/DDBJ whole genome shotgun (WGS) entry which is preliminary data.</text>
</comment>
<protein>
    <recommendedName>
        <fullName evidence="20">DNA polymerase</fullName>
        <ecNumber evidence="20">2.7.7.7</ecNumber>
    </recommendedName>
</protein>
<evidence type="ECO:0000256" key="7">
    <source>
        <dbReference type="ARBA" id="ARBA00022705"/>
    </source>
</evidence>
<feature type="region of interest" description="Disordered" evidence="21">
    <location>
        <begin position="266"/>
        <end position="285"/>
    </location>
</feature>
<feature type="region of interest" description="Disordered" evidence="21">
    <location>
        <begin position="401"/>
        <end position="509"/>
    </location>
</feature>
<dbReference type="Gene3D" id="3.30.342.10">
    <property type="entry name" value="DNA Polymerase, chain B, domain 1"/>
    <property type="match status" value="1"/>
</dbReference>
<evidence type="ECO:0000259" key="26">
    <source>
        <dbReference type="Pfam" id="PF24065"/>
    </source>
</evidence>
<dbReference type="Proteomes" id="UP000813824">
    <property type="component" value="Unassembled WGS sequence"/>
</dbReference>
<dbReference type="FunFam" id="3.30.420.10:FF:000024">
    <property type="entry name" value="DNA polymerase zeta catalytic subunit"/>
    <property type="match status" value="1"/>
</dbReference>
<sequence>MASYEPTLSIRINQIDHTVIPSGTLDDAGSRCAPVIRIYGKASNGQKACLHVHRVYPYFFIEYLGKTSPNGVSQYIATFTHSLNHAIAVSLKRNPSSPKSQFIRAVVLVKGVHFYGFHSKYSPFLKIYINDPAYTNRAATILQSGIVMKTRFRVYENHLTFALQFLCDFGLYGCGWIDLSANVWRRGEEDGEEDTGPQLNISTYHKQSRMQLELDVESHEILNRQRLTARNIHHKLCIPAPTLPSEPLVISVRELWEDERKRRIARGLPPSPDIPKDLSEGSRGRGPEWVAEARWWEHIEKRIVKERELLQAQPPKVEDEEEEEWTRWVMTTFDSVQALWDPRHRTWRPEKRAEAAPPEFNPYDSSQNVNASQVQAADQDTELDIDETLLASQEISVLIEQEEVEEDRRQKENEEDADNLRREEAAEEVSPEDMDASPRRPTIRASPTSNSEDVDSGENPFDGIWHDLRTSTTPDPERVPTVESKPMSSPPDDDPDPSYPKPIIDDSPENPFFVPESPRKISQQVTFANDAVIHNGQPEDEDTSSVDLHERPQKRRKLGVDHAEMPLSSYAFWLSSTANKQASLFSGFSSGFRASLNSYQYQLQPPTIAQLTSTMEAYNLPHKIYQAPYYSVANDASDHPWEFAGLSYHIKGSMGVNVLEEWDGAVTETSFLEVPGHLWGWEYASSPPTPKQVRRWWQENKSLLSNQSGNANRSSQIEGPTQKHPYGFKTTPAAPVTASFREKGNMEVLAMEIFAPSGTTKQPDPGRDEVVAIFWCLHDPNVQHNQETLHQARSGVIVIDTPHLSQDRLRDWQLEILQTELDLLNRVIDLVQELDPDIVLGWEVQSASWGYLDARGRTYGLDLGEQISRAPGRADFGNNQWGERTSSTFRVIGRHVLNVWRIIRAEQNFTSHTFEHAVFQLLHRRTPRYRSSTLTSWYNSNTPEHGSRLLRYFADRTAMLIEIVDMAEIVSKNAEFARVFGIDFFSVLSRGSQFKVESFMFRIAKPESFVLLSPSRQDVGKQNAAECMPLIMEPLSAFYSSPLVVLDFQSLYPSVMIAYNYCYSTCLGRVTDFKGQNKFGVTELRQPNGLLETLHGHINVAPNGMIYVKQDVRNGLLGRMLTELLDTRVMVKQAMKSVGDDKVLRRVLDARQLGLKFIANVTYGYTSASFSGRMPAVEIADSIVQTGRETLERAIQLIQDNTKWGGKVVYGDTDSLFIYLPGKTKDQAFRIGHDIADTVTAMNPAPIKLKFEKVYLPCVLMAKKRYVGFKYESPDEQEAGFDAKGIETVRRDGVQAQRKMVETCLKLLFRTQDLSKVKEYCYASWTRILENKASIQDFIFAKEVKMGNYSDKAPPPPGVVVAARRQIEDPNDEPQYGERIPYVIIRDDTLPRLVDRAVAPDVVLNDSQMHLDARYYITRVLIPPLERIFNLTGADVRGWYDEMPKKLRMDEADSVLLSPRKEAMLLNRLKIDEHFLNSQCLVCKTPTDKGLCRRCRRRPQTTISSLLSRVHRTETRLRNVHAICASCAGTPVSEPVQCESLDCQWLFSRKKQENKAEMLDSVFDYITEVEEGLEVPSDSSEEDDFELVTVYEEVEEEDDDLFYLSPTSNRADFTDLDSASEQGELASD</sequence>
<name>A0A8K0XRU5_9AGAR</name>
<feature type="compositionally biased region" description="Basic and acidic residues" evidence="21">
    <location>
        <begin position="274"/>
        <end position="285"/>
    </location>
</feature>
<dbReference type="Gene3D" id="1.10.287.690">
    <property type="entry name" value="Helix hairpin bin"/>
    <property type="match status" value="1"/>
</dbReference>
<dbReference type="GO" id="GO:0003677">
    <property type="term" value="F:DNA binding"/>
    <property type="evidence" value="ECO:0007669"/>
    <property type="project" value="UniProtKB-KW"/>
</dbReference>
<evidence type="ECO:0000313" key="28">
    <source>
        <dbReference type="Proteomes" id="UP000813824"/>
    </source>
</evidence>
<feature type="region of interest" description="Disordered" evidence="21">
    <location>
        <begin position="705"/>
        <end position="728"/>
    </location>
</feature>
<evidence type="ECO:0000256" key="4">
    <source>
        <dbReference type="ARBA" id="ARBA00022485"/>
    </source>
</evidence>
<evidence type="ECO:0000256" key="6">
    <source>
        <dbReference type="ARBA" id="ARBA00022695"/>
    </source>
</evidence>
<feature type="compositionally biased region" description="Polar residues" evidence="21">
    <location>
        <begin position="705"/>
        <end position="719"/>
    </location>
</feature>
<dbReference type="InterPro" id="IPR023211">
    <property type="entry name" value="DNA_pol_palm_dom_sf"/>
</dbReference>
<feature type="compositionally biased region" description="Polar residues" evidence="21">
    <location>
        <begin position="363"/>
        <end position="378"/>
    </location>
</feature>
<dbReference type="Pfam" id="PF24065">
    <property type="entry name" value="REV3_N"/>
    <property type="match status" value="1"/>
</dbReference>
<dbReference type="PROSITE" id="PS00116">
    <property type="entry name" value="DNA_POLYMERASE_B"/>
    <property type="match status" value="1"/>
</dbReference>
<evidence type="ECO:0000256" key="2">
    <source>
        <dbReference type="ARBA" id="ARBA00004123"/>
    </source>
</evidence>
<dbReference type="InterPro" id="IPR042087">
    <property type="entry name" value="DNA_pol_B_thumb"/>
</dbReference>
<keyword evidence="9" id="KW-0227">DNA damage</keyword>